<dbReference type="Proteomes" id="UP000073200">
    <property type="component" value="Unassembled WGS sequence"/>
</dbReference>
<evidence type="ECO:0000313" key="2">
    <source>
        <dbReference type="Proteomes" id="UP000073200"/>
    </source>
</evidence>
<protein>
    <submittedName>
        <fullName evidence="1">Uncharacterized protein</fullName>
    </submittedName>
</protein>
<sequence length="29" mass="3318">MKKKLIKFSVLLLTYVILFGDKIPPVILS</sequence>
<dbReference type="EMBL" id="FIHG01000007">
    <property type="protein sequence ID" value="CYV00100.1"/>
    <property type="molecule type" value="Genomic_DNA"/>
</dbReference>
<organism evidence="1 2">
    <name type="scientific">Streptococcus suis</name>
    <dbReference type="NCBI Taxonomy" id="1307"/>
    <lineage>
        <taxon>Bacteria</taxon>
        <taxon>Bacillati</taxon>
        <taxon>Bacillota</taxon>
        <taxon>Bacilli</taxon>
        <taxon>Lactobacillales</taxon>
        <taxon>Streptococcaceae</taxon>
        <taxon>Streptococcus</taxon>
    </lineage>
</organism>
<proteinExistence type="predicted"/>
<dbReference type="AlphaFoldDB" id="A0A0Z8GJT5"/>
<reference evidence="1 2" key="1">
    <citation type="submission" date="2016-02" db="EMBL/GenBank/DDBJ databases">
        <authorList>
            <consortium name="Pathogen Informatics"/>
        </authorList>
    </citation>
    <scope>NUCLEOTIDE SEQUENCE [LARGE SCALE GENOMIC DNA]</scope>
    <source>
        <strain evidence="1 2">LSS59</strain>
    </source>
</reference>
<name>A0A0Z8GJT5_STRSU</name>
<gene>
    <name evidence="1" type="ORF">ERS132421_01365</name>
</gene>
<evidence type="ECO:0000313" key="1">
    <source>
        <dbReference type="EMBL" id="CYV00100.1"/>
    </source>
</evidence>
<accession>A0A0Z8GJT5</accession>